<feature type="domain" description="CHK kinase-like" evidence="1">
    <location>
        <begin position="139"/>
        <end position="336"/>
    </location>
</feature>
<dbReference type="Gene3D" id="3.90.1200.10">
    <property type="match status" value="1"/>
</dbReference>
<reference evidence="2" key="1">
    <citation type="journal article" date="2016" name="PLoS Negl. Trop. Dis.">
        <title>A Deep Insight into the Sialome of Rhodnius neglectus, a Vector of Chagas Disease.</title>
        <authorList>
            <person name="Santiago P.B."/>
            <person name="Assumpcao T.C."/>
            <person name="Araujo C.N."/>
            <person name="Bastos I.M."/>
            <person name="Neves D."/>
            <person name="Silva I.G."/>
            <person name="Charneau S."/>
            <person name="Queiroz R.M."/>
            <person name="Raiol T."/>
            <person name="Oliveira J.V."/>
            <person name="Sousa M.V."/>
            <person name="Calvo E."/>
            <person name="Ribeiro J.M."/>
            <person name="Santana J.M."/>
        </authorList>
    </citation>
    <scope>NUCLEOTIDE SEQUENCE</scope>
    <source>
        <tissue evidence="2">Salivary glands</tissue>
    </source>
</reference>
<accession>A0A0P4VX98</accession>
<keyword evidence="2" id="KW-0808">Transferase</keyword>
<dbReference type="Pfam" id="PF02958">
    <property type="entry name" value="EcKL"/>
    <property type="match status" value="1"/>
</dbReference>
<dbReference type="PANTHER" id="PTHR11012">
    <property type="entry name" value="PROTEIN KINASE-LIKE DOMAIN-CONTAINING"/>
    <property type="match status" value="1"/>
</dbReference>
<protein>
    <submittedName>
        <fullName evidence="2">Putative ecdysteroid kinase</fullName>
    </submittedName>
</protein>
<organism evidence="2">
    <name type="scientific">Rhodnius neglectus</name>
    <dbReference type="NCBI Taxonomy" id="72488"/>
    <lineage>
        <taxon>Eukaryota</taxon>
        <taxon>Metazoa</taxon>
        <taxon>Ecdysozoa</taxon>
        <taxon>Arthropoda</taxon>
        <taxon>Hexapoda</taxon>
        <taxon>Insecta</taxon>
        <taxon>Pterygota</taxon>
        <taxon>Neoptera</taxon>
        <taxon>Paraneoptera</taxon>
        <taxon>Hemiptera</taxon>
        <taxon>Heteroptera</taxon>
        <taxon>Panheteroptera</taxon>
        <taxon>Cimicomorpha</taxon>
        <taxon>Reduviidae</taxon>
        <taxon>Triatominae</taxon>
        <taxon>Rhodnius</taxon>
    </lineage>
</organism>
<evidence type="ECO:0000313" key="2">
    <source>
        <dbReference type="EMBL" id="JAI54203.1"/>
    </source>
</evidence>
<dbReference type="GO" id="GO:0016301">
    <property type="term" value="F:kinase activity"/>
    <property type="evidence" value="ECO:0007669"/>
    <property type="project" value="UniProtKB-KW"/>
</dbReference>
<dbReference type="InterPro" id="IPR004119">
    <property type="entry name" value="EcKL"/>
</dbReference>
<proteinExistence type="evidence at transcript level"/>
<dbReference type="SUPFAM" id="SSF56112">
    <property type="entry name" value="Protein kinase-like (PK-like)"/>
    <property type="match status" value="1"/>
</dbReference>
<dbReference type="InterPro" id="IPR011009">
    <property type="entry name" value="Kinase-like_dom_sf"/>
</dbReference>
<sequence length="424" mass="49694">MGSVECNSTYSEHSKTDSSKVWLETVLKKRSRDEEVYKIIKYETTKATVKGDNYSCDLSRVTMNVVVGSGKSKKVSLIIKELPKTEFKRAMVSAMGVFLKESVMYREILPRMTDVMSELCDYSDTLWSDFIDYRPYDRLVLQDLNIAGYKMNDRKLGLDYPHCLLVVRNLAKFHALSVILKARDLIPLEIYDEHNLYQNKGMKFRMGEMFSKLFENVVTTIEQQWEPEWQSVGKRLRKQLPDFLDKLSKIIERDDSKFNVLNHGDCWLNNIMFKYGIDGETPISLKFVDYQLCFYNSPAYDLQYFLSTSPNLEVRAKLKWNLVEEYHKSLAKFLKLYNYKGEIITLDQITEEMNRFNLFSVITGALLLPLVFLEQTEEMPDIEKICKDHNTIKEMKLEWLRFCSPNFAKFMKLILTDAIESNTI</sequence>
<dbReference type="EMBL" id="GDKW01002392">
    <property type="protein sequence ID" value="JAI54203.1"/>
    <property type="molecule type" value="mRNA"/>
</dbReference>
<name>A0A0P4VX98_9HEMI</name>
<dbReference type="PANTHER" id="PTHR11012:SF56">
    <property type="entry name" value="CHK KINASE-LIKE DOMAIN-CONTAINING PROTEIN-RELATED"/>
    <property type="match status" value="1"/>
</dbReference>
<dbReference type="SMART" id="SM00587">
    <property type="entry name" value="CHK"/>
    <property type="match status" value="1"/>
</dbReference>
<keyword evidence="2" id="KW-0418">Kinase</keyword>
<dbReference type="InterPro" id="IPR015897">
    <property type="entry name" value="CHK_kinase-like"/>
</dbReference>
<evidence type="ECO:0000259" key="1">
    <source>
        <dbReference type="SMART" id="SM00587"/>
    </source>
</evidence>
<dbReference type="AlphaFoldDB" id="A0A0P4VX98"/>